<feature type="signal peptide" evidence="10">
    <location>
        <begin position="1"/>
        <end position="25"/>
    </location>
</feature>
<keyword evidence="3 9" id="KW-0812">Transmembrane</keyword>
<reference evidence="11" key="2">
    <citation type="submission" date="2013-10" db="EMBL/GenBank/DDBJ databases">
        <authorList>
            <person name="Aslett M."/>
        </authorList>
    </citation>
    <scope>NUCLEOTIDE SEQUENCE [LARGE SCALE GENOMIC DNA]</scope>
    <source>
        <strain evidence="11">Houghton</strain>
    </source>
</reference>
<sequence>MAVRWAKQLGLSAFAAVCLAGVTAAEDTPEALPNPWGDTLLKYNIPYIHGSGVYVDLGNQKMVKNRSYREPAGLCPVVGKVISLDQPTTDAAVWPHDFLERVPLAGTSQDTSPLGGGFGMWETEPVKISPLTLAELQAMAEKQKAKNKPDSPETKKLLQVEDDLGLCAWWAWATYAPNGSTDLESKYRYPFVWDEEKKGPREDGAPSSVLATLWPVGALGEDQPDSRGVGINYANWSSGDGTCEMFDTIPTCLLPAPQALSFTSLGSADPNDAELPPCTAASEGWKVPRFCECDEAQQNPWVCENGEWTGGSEECECSNALPLALGLSVGLLVPVAAIAAYFFFRRQRQNSPSRPSEKKRLLSEDRGEEEFSKVEQRRNHKRSDLLQEAEPSFWGETQQDQTNVVIDENAHEAYY</sequence>
<gene>
    <name evidence="11" type="ORF">EBH_0070950</name>
</gene>
<accession>U6LXP7</accession>
<proteinExistence type="inferred from homology"/>
<evidence type="ECO:0000256" key="4">
    <source>
        <dbReference type="ARBA" id="ARBA00022729"/>
    </source>
</evidence>
<feature type="chain" id="PRO_5004674688" evidence="10">
    <location>
        <begin position="26"/>
        <end position="415"/>
    </location>
</feature>
<dbReference type="OrthoDB" id="345315at2759"/>
<dbReference type="VEuPathDB" id="ToxoDB:EBH_0070950"/>
<keyword evidence="12" id="KW-1185">Reference proteome</keyword>
<dbReference type="PRINTS" id="PR01361">
    <property type="entry name" value="MEROZOITESA"/>
</dbReference>
<dbReference type="Pfam" id="PF02430">
    <property type="entry name" value="AMA-1"/>
    <property type="match status" value="2"/>
</dbReference>
<evidence type="ECO:0000256" key="5">
    <source>
        <dbReference type="ARBA" id="ARBA00022989"/>
    </source>
</evidence>
<reference evidence="11" key="1">
    <citation type="submission" date="2013-10" db="EMBL/GenBank/DDBJ databases">
        <title>Genomic analysis of the causative agents of coccidiosis in chickens.</title>
        <authorList>
            <person name="Reid A.J."/>
            <person name="Blake D."/>
            <person name="Billington K."/>
            <person name="Browne H."/>
            <person name="Dunn M."/>
            <person name="Hung S."/>
            <person name="Kawahara F."/>
            <person name="Miranda-Saavedra D."/>
            <person name="Mourier T."/>
            <person name="Nagra H."/>
            <person name="Otto T.D."/>
            <person name="Rawlings N."/>
            <person name="Sanchez A."/>
            <person name="Sanders M."/>
            <person name="Subramaniam C."/>
            <person name="Tay Y."/>
            <person name="Dear P."/>
            <person name="Doerig C."/>
            <person name="Gruber A."/>
            <person name="Parkinson J."/>
            <person name="Shirley M."/>
            <person name="Wan K.L."/>
            <person name="Berriman M."/>
            <person name="Tomley F."/>
            <person name="Pain A."/>
        </authorList>
    </citation>
    <scope>NUCLEOTIDE SEQUENCE [LARGE SCALE GENOMIC DNA]</scope>
    <source>
        <strain evidence="11">Houghton</strain>
    </source>
</reference>
<dbReference type="AlphaFoldDB" id="U6LXP7"/>
<evidence type="ECO:0000256" key="3">
    <source>
        <dbReference type="ARBA" id="ARBA00022692"/>
    </source>
</evidence>
<evidence type="ECO:0000256" key="6">
    <source>
        <dbReference type="ARBA" id="ARBA00023136"/>
    </source>
</evidence>
<keyword evidence="6 9" id="KW-0472">Membrane</keyword>
<evidence type="ECO:0000256" key="1">
    <source>
        <dbReference type="ARBA" id="ARBA00004479"/>
    </source>
</evidence>
<comment type="similarity">
    <text evidence="2">Belongs to the apicomplexan parasites AMA1 family.</text>
</comment>
<keyword evidence="5 9" id="KW-1133">Transmembrane helix</keyword>
<protein>
    <submittedName>
        <fullName evidence="11">Apical membrane antigen, putative</fullName>
    </submittedName>
</protein>
<evidence type="ECO:0000256" key="2">
    <source>
        <dbReference type="ARBA" id="ARBA00007098"/>
    </source>
</evidence>
<dbReference type="GO" id="GO:0016020">
    <property type="term" value="C:membrane"/>
    <property type="evidence" value="ECO:0007669"/>
    <property type="project" value="UniProtKB-SubCell"/>
</dbReference>
<evidence type="ECO:0000256" key="8">
    <source>
        <dbReference type="SAM" id="MobiDB-lite"/>
    </source>
</evidence>
<evidence type="ECO:0000256" key="7">
    <source>
        <dbReference type="ARBA" id="ARBA00023180"/>
    </source>
</evidence>
<evidence type="ECO:0000256" key="9">
    <source>
        <dbReference type="SAM" id="Phobius"/>
    </source>
</evidence>
<evidence type="ECO:0000313" key="12">
    <source>
        <dbReference type="Proteomes" id="UP000030750"/>
    </source>
</evidence>
<dbReference type="Gene3D" id="3.50.4.10">
    <property type="entry name" value="Hepatocyte Growth Factor"/>
    <property type="match status" value="2"/>
</dbReference>
<dbReference type="Proteomes" id="UP000030750">
    <property type="component" value="Unassembled WGS sequence"/>
</dbReference>
<comment type="subcellular location">
    <subcellularLocation>
        <location evidence="1">Membrane</location>
        <topology evidence="1">Single-pass type I membrane protein</topology>
    </subcellularLocation>
</comment>
<organism evidence="11 12">
    <name type="scientific">Eimeria brunetti</name>
    <dbReference type="NCBI Taxonomy" id="51314"/>
    <lineage>
        <taxon>Eukaryota</taxon>
        <taxon>Sar</taxon>
        <taxon>Alveolata</taxon>
        <taxon>Apicomplexa</taxon>
        <taxon>Conoidasida</taxon>
        <taxon>Coccidia</taxon>
        <taxon>Eucoccidiorida</taxon>
        <taxon>Eimeriorina</taxon>
        <taxon>Eimeriidae</taxon>
        <taxon>Eimeria</taxon>
    </lineage>
</organism>
<feature type="region of interest" description="Disordered" evidence="8">
    <location>
        <begin position="350"/>
        <end position="401"/>
    </location>
</feature>
<feature type="compositionally biased region" description="Basic and acidic residues" evidence="8">
    <location>
        <begin position="355"/>
        <end position="385"/>
    </location>
</feature>
<feature type="transmembrane region" description="Helical" evidence="9">
    <location>
        <begin position="323"/>
        <end position="344"/>
    </location>
</feature>
<dbReference type="SMART" id="SM00815">
    <property type="entry name" value="AMA-1"/>
    <property type="match status" value="1"/>
</dbReference>
<dbReference type="EMBL" id="HG713520">
    <property type="protein sequence ID" value="CDJ54023.1"/>
    <property type="molecule type" value="Genomic_DNA"/>
</dbReference>
<evidence type="ECO:0000256" key="10">
    <source>
        <dbReference type="SAM" id="SignalP"/>
    </source>
</evidence>
<evidence type="ECO:0000313" key="11">
    <source>
        <dbReference type="EMBL" id="CDJ54023.1"/>
    </source>
</evidence>
<name>U6LXP7_9EIME</name>
<keyword evidence="7" id="KW-0325">Glycoprotein</keyword>
<keyword evidence="4 10" id="KW-0732">Signal</keyword>
<dbReference type="InterPro" id="IPR003298">
    <property type="entry name" value="Apmem_Ag1"/>
</dbReference>